<gene>
    <name evidence="6" type="ORF">BLNAU_18061</name>
</gene>
<name>A0ABQ9X9U8_9EUKA</name>
<keyword evidence="4" id="KW-0472">Membrane</keyword>
<evidence type="ECO:0000313" key="6">
    <source>
        <dbReference type="EMBL" id="KAK2946975.1"/>
    </source>
</evidence>
<evidence type="ECO:0000256" key="1">
    <source>
        <dbReference type="ARBA" id="ARBA00004141"/>
    </source>
</evidence>
<evidence type="ECO:0000256" key="2">
    <source>
        <dbReference type="ARBA" id="ARBA00022692"/>
    </source>
</evidence>
<evidence type="ECO:0000256" key="4">
    <source>
        <dbReference type="ARBA" id="ARBA00023136"/>
    </source>
</evidence>
<evidence type="ECO:0000259" key="5">
    <source>
        <dbReference type="Pfam" id="PF05154"/>
    </source>
</evidence>
<organism evidence="6 7">
    <name type="scientific">Blattamonas nauphoetae</name>
    <dbReference type="NCBI Taxonomy" id="2049346"/>
    <lineage>
        <taxon>Eukaryota</taxon>
        <taxon>Metamonada</taxon>
        <taxon>Preaxostyla</taxon>
        <taxon>Oxymonadida</taxon>
        <taxon>Blattamonas</taxon>
    </lineage>
</organism>
<dbReference type="EMBL" id="JARBJD010000213">
    <property type="protein sequence ID" value="KAK2946975.1"/>
    <property type="molecule type" value="Genomic_DNA"/>
</dbReference>
<comment type="subcellular location">
    <subcellularLocation>
        <location evidence="1">Membrane</location>
        <topology evidence="1">Multi-pass membrane protein</topology>
    </subcellularLocation>
</comment>
<dbReference type="InterPro" id="IPR007829">
    <property type="entry name" value="TM2"/>
</dbReference>
<keyword evidence="7" id="KW-1185">Reference proteome</keyword>
<keyword evidence="2" id="KW-0812">Transmembrane</keyword>
<comment type="caution">
    <text evidence="6">The sequence shown here is derived from an EMBL/GenBank/DDBJ whole genome shotgun (WGS) entry which is preliminary data.</text>
</comment>
<dbReference type="Proteomes" id="UP001281761">
    <property type="component" value="Unassembled WGS sequence"/>
</dbReference>
<dbReference type="Pfam" id="PF05154">
    <property type="entry name" value="TM2"/>
    <property type="match status" value="1"/>
</dbReference>
<evidence type="ECO:0000313" key="7">
    <source>
        <dbReference type="Proteomes" id="UP001281761"/>
    </source>
</evidence>
<keyword evidence="3" id="KW-1133">Transmembrane helix</keyword>
<feature type="domain" description="TM2" evidence="5">
    <location>
        <begin position="47"/>
        <end position="92"/>
    </location>
</feature>
<proteinExistence type="predicted"/>
<sequence>MTQQPTTTPSLSITDPKRYEGIKWSSDVRSTMTQGVPAWGQGKFSSALAYGLCLFSCLGISGLHRIYMGDLMCGITWCLTGGWCGIGDLIDLCYIPSRINAMNAEINRKSKKRAAIIAEQQAQQQIIVQQVPVYYAQPPPLPPNYPYASPAYAPPNAPLPESPYMPGYVAAAPGQAYSSPVAPAYPIYVAVQPQPVGVNLKE</sequence>
<accession>A0ABQ9X9U8</accession>
<evidence type="ECO:0000256" key="3">
    <source>
        <dbReference type="ARBA" id="ARBA00022989"/>
    </source>
</evidence>
<reference evidence="6 7" key="1">
    <citation type="journal article" date="2022" name="bioRxiv">
        <title>Genomics of Preaxostyla Flagellates Illuminates Evolutionary Transitions and the Path Towards Mitochondrial Loss.</title>
        <authorList>
            <person name="Novak L.V.F."/>
            <person name="Treitli S.C."/>
            <person name="Pyrih J."/>
            <person name="Halakuc P."/>
            <person name="Pipaliya S.V."/>
            <person name="Vacek V."/>
            <person name="Brzon O."/>
            <person name="Soukal P."/>
            <person name="Eme L."/>
            <person name="Dacks J.B."/>
            <person name="Karnkowska A."/>
            <person name="Elias M."/>
            <person name="Hampl V."/>
        </authorList>
    </citation>
    <scope>NUCLEOTIDE SEQUENCE [LARGE SCALE GENOMIC DNA]</scope>
    <source>
        <strain evidence="6">NAU3</strain>
        <tissue evidence="6">Gut</tissue>
    </source>
</reference>
<protein>
    <recommendedName>
        <fullName evidence="5">TM2 domain-containing protein</fullName>
    </recommendedName>
</protein>